<organism evidence="1 2">
    <name type="scientific">Paraburkholderia ribeironis</name>
    <dbReference type="NCBI Taxonomy" id="1247936"/>
    <lineage>
        <taxon>Bacteria</taxon>
        <taxon>Pseudomonadati</taxon>
        <taxon>Pseudomonadota</taxon>
        <taxon>Betaproteobacteria</taxon>
        <taxon>Burkholderiales</taxon>
        <taxon>Burkholderiaceae</taxon>
        <taxon>Paraburkholderia</taxon>
    </lineage>
</organism>
<keyword evidence="2" id="KW-1185">Reference proteome</keyword>
<dbReference type="EMBL" id="CYGX02000042">
    <property type="protein sequence ID" value="SIT43264.1"/>
    <property type="molecule type" value="Genomic_DNA"/>
</dbReference>
<dbReference type="AlphaFoldDB" id="A0A1N7S777"/>
<evidence type="ECO:0000313" key="2">
    <source>
        <dbReference type="Proteomes" id="UP000187012"/>
    </source>
</evidence>
<reference evidence="1 2" key="1">
    <citation type="submission" date="2016-12" db="EMBL/GenBank/DDBJ databases">
        <authorList>
            <person name="Song W.-J."/>
            <person name="Kurnit D.M."/>
        </authorList>
    </citation>
    <scope>NUCLEOTIDE SEQUENCE [LARGE SCALE GENOMIC DNA]</scope>
    <source>
        <strain evidence="1 2">STM7296</strain>
    </source>
</reference>
<accession>A0A1N7S777</accession>
<gene>
    <name evidence="1" type="ORF">BN2475_420023</name>
</gene>
<name>A0A1N7S777_9BURK</name>
<evidence type="ECO:0000313" key="1">
    <source>
        <dbReference type="EMBL" id="SIT43264.1"/>
    </source>
</evidence>
<protein>
    <submittedName>
        <fullName evidence="1">Uncharacterized protein</fullName>
    </submittedName>
</protein>
<dbReference type="Proteomes" id="UP000187012">
    <property type="component" value="Unassembled WGS sequence"/>
</dbReference>
<proteinExistence type="predicted"/>
<sequence length="420" mass="46701">MILAILIDSIIEIRDGLSERAGCLPNLIQFSTDLVLRVCLVVLRDLALQPIEFGIVHLVRDPVDDRSSRSADLFGSFDTQLLEALTGVFESLAHVFLYLLDFALQIAQGFRLLRVVFDRRNTALECIESGVVRVCRLTHFALRAANCLPGFHHLRMCILCLIVNAEETRIPLQLLHRVLRCVGIGEARSLDDLFTDLSGCCVARNNVGYGQMIHLGFKPRIVDLSLPQSILEGIQRSALLASSHEVVIQLADCGLVRPHFFWRDALRRHDEGTAGLGALLHGRTPFFDLAGERLCRGNVVDVRYLRGRHLIEIALLILDRSPFARIGKVAEILRLIALNVDAAARRPIHEAAAALDLRLNDALYEAIAERPLHFQHRIRRDDDGFEGHAVLAGSDASHCAALRSGGPTLATRSRRRRVCG</sequence>